<dbReference type="AlphaFoldDB" id="A0A090S7U0"/>
<dbReference type="Proteomes" id="UP000029228">
    <property type="component" value="Unassembled WGS sequence"/>
</dbReference>
<keyword evidence="2" id="KW-1185">Reference proteome</keyword>
<name>A0A090S7U0_9VIBR</name>
<dbReference type="EMBL" id="BBMR01000016">
    <property type="protein sequence ID" value="GAL22868.1"/>
    <property type="molecule type" value="Genomic_DNA"/>
</dbReference>
<dbReference type="STRING" id="990268.JCM19235_3334"/>
<accession>A0A090S7U0</accession>
<evidence type="ECO:0000313" key="1">
    <source>
        <dbReference type="EMBL" id="GAL22868.1"/>
    </source>
</evidence>
<evidence type="ECO:0000313" key="2">
    <source>
        <dbReference type="Proteomes" id="UP000029228"/>
    </source>
</evidence>
<sequence>MAAPGEALTSAGYITHHLTNLSLGKLGLVDESSFWNVHIDSLFFLC</sequence>
<comment type="caution">
    <text evidence="1">The sequence shown here is derived from an EMBL/GenBank/DDBJ whole genome shotgun (WGS) entry which is preliminary data.</text>
</comment>
<reference evidence="1 2" key="1">
    <citation type="submission" date="2014-09" db="EMBL/GenBank/DDBJ databases">
        <title>Vibrio maritimus JCM 19235. (C45) whole genome shotgun sequence.</title>
        <authorList>
            <person name="Sawabe T."/>
            <person name="Meirelles P."/>
            <person name="Nakanishi M."/>
            <person name="Sayaka M."/>
            <person name="Hattori M."/>
            <person name="Ohkuma M."/>
        </authorList>
    </citation>
    <scope>NUCLEOTIDE SEQUENCE [LARGE SCALE GENOMIC DNA]</scope>
    <source>
        <strain evidence="2">JCM19235</strain>
    </source>
</reference>
<gene>
    <name evidence="1" type="ORF">JCM19235_3334</name>
</gene>
<protein>
    <submittedName>
        <fullName evidence="1">ATP synthase F0 sector subunit a</fullName>
    </submittedName>
</protein>
<proteinExistence type="predicted"/>
<organism evidence="1 2">
    <name type="scientific">Vibrio maritimus</name>
    <dbReference type="NCBI Taxonomy" id="990268"/>
    <lineage>
        <taxon>Bacteria</taxon>
        <taxon>Pseudomonadati</taxon>
        <taxon>Pseudomonadota</taxon>
        <taxon>Gammaproteobacteria</taxon>
        <taxon>Vibrionales</taxon>
        <taxon>Vibrionaceae</taxon>
        <taxon>Vibrio</taxon>
    </lineage>
</organism>